<organism evidence="13">
    <name type="scientific">Aphanomyces invadans</name>
    <dbReference type="NCBI Taxonomy" id="157072"/>
    <lineage>
        <taxon>Eukaryota</taxon>
        <taxon>Sar</taxon>
        <taxon>Stramenopiles</taxon>
        <taxon>Oomycota</taxon>
        <taxon>Saprolegniomycetes</taxon>
        <taxon>Saprolegniales</taxon>
        <taxon>Verrucalvaceae</taxon>
        <taxon>Aphanomyces</taxon>
    </lineage>
</organism>
<keyword evidence="6 8" id="KW-0067">ATP-binding</keyword>
<keyword evidence="3 8" id="KW-0479">Metal-binding</keyword>
<dbReference type="GO" id="GO:0032957">
    <property type="term" value="P:inositol trisphosphate metabolic process"/>
    <property type="evidence" value="ECO:0007669"/>
    <property type="project" value="InterPro"/>
</dbReference>
<dbReference type="InterPro" id="IPR008656">
    <property type="entry name" value="Inositol_tetrakis-P_1-kinase"/>
</dbReference>
<dbReference type="InterPro" id="IPR040464">
    <property type="entry name" value="InsP(3)kin_ATP-grasp"/>
</dbReference>
<evidence type="ECO:0000256" key="8">
    <source>
        <dbReference type="PIRNR" id="PIRNR038186"/>
    </source>
</evidence>
<evidence type="ECO:0000256" key="7">
    <source>
        <dbReference type="ARBA" id="ARBA00022842"/>
    </source>
</evidence>
<dbReference type="GO" id="GO:0000287">
    <property type="term" value="F:magnesium ion binding"/>
    <property type="evidence" value="ECO:0007669"/>
    <property type="project" value="InterPro"/>
</dbReference>
<dbReference type="Pfam" id="PF17927">
    <property type="entry name" value="Ins134_P3_kin_N"/>
    <property type="match status" value="1"/>
</dbReference>
<feature type="domain" description="Inositol 1,3,4-trisphosphate 5/6-kinase ATP-grasp" evidence="11">
    <location>
        <begin position="134"/>
        <end position="336"/>
    </location>
</feature>
<dbReference type="GO" id="GO:0005524">
    <property type="term" value="F:ATP binding"/>
    <property type="evidence" value="ECO:0007669"/>
    <property type="project" value="UniProtKB-KW"/>
</dbReference>
<comment type="catalytic activity">
    <reaction evidence="8">
        <text>1D-myo-inositol 3,4,5,6-tetrakisphosphate + ATP = 1D-myo-inositol 1,3,4,5,6-pentakisphosphate + ADP + H(+)</text>
        <dbReference type="Rhea" id="RHEA:12452"/>
        <dbReference type="ChEBI" id="CHEBI:15378"/>
        <dbReference type="ChEBI" id="CHEBI:30616"/>
        <dbReference type="ChEBI" id="CHEBI:57539"/>
        <dbReference type="ChEBI" id="CHEBI:57733"/>
        <dbReference type="ChEBI" id="CHEBI:456216"/>
        <dbReference type="EC" id="2.7.1.134"/>
    </reaction>
</comment>
<keyword evidence="5 8" id="KW-0418">Kinase</keyword>
<feature type="binding site" evidence="9">
    <location>
        <position position="321"/>
    </location>
    <ligand>
        <name>1D-myo-inositol 1,3,4-trisphosphate</name>
        <dbReference type="ChEBI" id="CHEBI:58414"/>
    </ligand>
</feature>
<dbReference type="OrthoDB" id="25308at2759"/>
<feature type="binding site" evidence="9">
    <location>
        <position position="227"/>
    </location>
    <ligand>
        <name>ATP</name>
        <dbReference type="ChEBI" id="CHEBI:30616"/>
    </ligand>
</feature>
<dbReference type="AlphaFoldDB" id="A0A024TJ92"/>
<reference evidence="13" key="1">
    <citation type="submission" date="2013-12" db="EMBL/GenBank/DDBJ databases">
        <title>The Genome Sequence of Aphanomyces invadans NJM9701.</title>
        <authorList>
            <consortium name="The Broad Institute Genomics Platform"/>
            <person name="Russ C."/>
            <person name="Tyler B."/>
            <person name="van West P."/>
            <person name="Dieguez-Uribeondo J."/>
            <person name="Young S.K."/>
            <person name="Zeng Q."/>
            <person name="Gargeya S."/>
            <person name="Fitzgerald M."/>
            <person name="Abouelleil A."/>
            <person name="Alvarado L."/>
            <person name="Chapman S.B."/>
            <person name="Gainer-Dewar J."/>
            <person name="Goldberg J."/>
            <person name="Griggs A."/>
            <person name="Gujja S."/>
            <person name="Hansen M."/>
            <person name="Howarth C."/>
            <person name="Imamovic A."/>
            <person name="Ireland A."/>
            <person name="Larimer J."/>
            <person name="McCowan C."/>
            <person name="Murphy C."/>
            <person name="Pearson M."/>
            <person name="Poon T.W."/>
            <person name="Priest M."/>
            <person name="Roberts A."/>
            <person name="Saif S."/>
            <person name="Shea T."/>
            <person name="Sykes S."/>
            <person name="Wortman J."/>
            <person name="Nusbaum C."/>
            <person name="Birren B."/>
        </authorList>
    </citation>
    <scope>NUCLEOTIDE SEQUENCE [LARGE SCALE GENOMIC DNA]</scope>
    <source>
        <strain evidence="13">NJM9701</strain>
    </source>
</reference>
<dbReference type="InterPro" id="IPR041429">
    <property type="entry name" value="ITPK1_N"/>
</dbReference>
<dbReference type="Pfam" id="PF05770">
    <property type="entry name" value="Ins134_P3_kin"/>
    <property type="match status" value="1"/>
</dbReference>
<keyword evidence="4 8" id="KW-0547">Nucleotide-binding</keyword>
<dbReference type="RefSeq" id="XP_008877257.1">
    <property type="nucleotide sequence ID" value="XM_008879035.1"/>
</dbReference>
<feature type="binding site" evidence="9">
    <location>
        <position position="317"/>
    </location>
    <ligand>
        <name>1D-myo-inositol 1,3,4-trisphosphate</name>
        <dbReference type="ChEBI" id="CHEBI:58414"/>
    </ligand>
</feature>
<feature type="binding site" evidence="10">
    <location>
        <position position="315"/>
    </location>
    <ligand>
        <name>Mg(2+)</name>
        <dbReference type="ChEBI" id="CHEBI:18420"/>
        <label>2</label>
    </ligand>
</feature>
<dbReference type="PIRSF" id="PIRSF038186">
    <property type="entry name" value="ITPK"/>
    <property type="match status" value="1"/>
</dbReference>
<comment type="function">
    <text evidence="8">Kinase that can phosphorylate various inositol polyphosphate such as Ins(3,4,5,6)P4 or Ins(1,3,4)P3.</text>
</comment>
<dbReference type="GO" id="GO:0052726">
    <property type="term" value="F:inositol-1,3,4-trisphosphate 5-kinase activity"/>
    <property type="evidence" value="ECO:0007669"/>
    <property type="project" value="InterPro"/>
</dbReference>
<dbReference type="Gene3D" id="3.30.470.20">
    <property type="entry name" value="ATP-grasp fold, B domain"/>
    <property type="match status" value="1"/>
</dbReference>
<keyword evidence="7 8" id="KW-0460">Magnesium</keyword>
<gene>
    <name evidence="13" type="ORF">H310_12088</name>
</gene>
<accession>A0A024TJ92</accession>
<proteinExistence type="inferred from homology"/>
<feature type="binding site" evidence="9">
    <location>
        <position position="177"/>
    </location>
    <ligand>
        <name>1D-myo-inositol 1,3,4-trisphosphate</name>
        <dbReference type="ChEBI" id="CHEBI:58414"/>
    </ligand>
</feature>
<evidence type="ECO:0000256" key="9">
    <source>
        <dbReference type="PIRSR" id="PIRSR038186-1"/>
    </source>
</evidence>
<comment type="cofactor">
    <cofactor evidence="8 10">
        <name>Mg(2+)</name>
        <dbReference type="ChEBI" id="CHEBI:18420"/>
    </cofactor>
    <text evidence="8 10">Binds 2 magnesium ions per subunit.</text>
</comment>
<dbReference type="VEuPathDB" id="FungiDB:H310_12088"/>
<sequence>MLGFRIMSSVDAVIYRVGLILPLKKTRNGRMHDLLTSQDNGVHFIHIDLSTVPSAQSLVDTYGPLDAILHKLAHDMVFEPLGDAAAIKNMQIIRDFVALSPNVPFIDPLESVRVLTDRVAVCKMLTSVPGSLFHLPRYVVLDSTASKDKVLSQIRSGIFPLPVLAKSLEACGTDASHVMKVISRLEDIEAIDVSMAPIMLQEYVNHGGRLFKGYVLGDDILVSERTSLPDLSGSMTAVEFNTQSPFPTTADFHGPLSSSSSGTAAPLNDPATLWTEALDKSVQAIGRAIQATTNLSLFGFDVIMASNTNELMVVDVNYFPSFKEMLNFGSVLRAHVRKVVKSREK</sequence>
<evidence type="ECO:0000256" key="2">
    <source>
        <dbReference type="ARBA" id="ARBA00022679"/>
    </source>
</evidence>
<evidence type="ECO:0000259" key="11">
    <source>
        <dbReference type="Pfam" id="PF05770"/>
    </source>
</evidence>
<feature type="domain" description="Inositol-tetrakisphosphate 1-kinase N-terminal" evidence="12">
    <location>
        <begin position="17"/>
        <end position="111"/>
    </location>
</feature>
<keyword evidence="2 8" id="KW-0808">Transferase</keyword>
<feature type="binding site" evidence="9">
    <location>
        <position position="212"/>
    </location>
    <ligand>
        <name>1D-myo-inositol 1,3,4-trisphosphate</name>
        <dbReference type="ChEBI" id="CHEBI:58414"/>
    </ligand>
</feature>
<dbReference type="PANTHER" id="PTHR14217">
    <property type="entry name" value="INOSITOL-TETRAKISPHOSPHATE 1-KINASE"/>
    <property type="match status" value="1"/>
</dbReference>
<dbReference type="GO" id="GO:0052725">
    <property type="term" value="F:inositol-1,3,4-trisphosphate 6-kinase activity"/>
    <property type="evidence" value="ECO:0007669"/>
    <property type="project" value="InterPro"/>
</dbReference>
<dbReference type="SUPFAM" id="SSF56059">
    <property type="entry name" value="Glutathione synthetase ATP-binding domain-like"/>
    <property type="match status" value="1"/>
</dbReference>
<dbReference type="GeneID" id="20089138"/>
<name>A0A024TJ92_9STRA</name>
<dbReference type="EMBL" id="KI913987">
    <property type="protein sequence ID" value="ETV94054.1"/>
    <property type="molecule type" value="Genomic_DNA"/>
</dbReference>
<feature type="binding site" evidence="10">
    <location>
        <position position="317"/>
    </location>
    <ligand>
        <name>Mg(2+)</name>
        <dbReference type="ChEBI" id="CHEBI:18420"/>
        <label>2</label>
    </ligand>
</feature>
<feature type="binding site" evidence="9">
    <location>
        <begin position="201"/>
        <end position="212"/>
    </location>
    <ligand>
        <name>ATP</name>
        <dbReference type="ChEBI" id="CHEBI:30616"/>
    </ligand>
</feature>
<evidence type="ECO:0000256" key="4">
    <source>
        <dbReference type="ARBA" id="ARBA00022741"/>
    </source>
</evidence>
<feature type="binding site" evidence="9">
    <location>
        <position position="118"/>
    </location>
    <ligand>
        <name>ATP</name>
        <dbReference type="ChEBI" id="CHEBI:30616"/>
    </ligand>
</feature>
<comment type="similarity">
    <text evidence="1 8">Belongs to the ITPK1 family.</text>
</comment>
<feature type="binding site" evidence="10">
    <location>
        <position position="301"/>
    </location>
    <ligand>
        <name>Mg(2+)</name>
        <dbReference type="ChEBI" id="CHEBI:18420"/>
        <label>1</label>
    </ligand>
</feature>
<protein>
    <recommendedName>
        <fullName evidence="8">Inositol-tetrakisphosphate 1-kinase</fullName>
        <ecNumber evidence="8">2.7.1.134</ecNumber>
    </recommendedName>
</protein>
<dbReference type="PANTHER" id="PTHR14217:SF1">
    <property type="entry name" value="INOSITOL-TETRAKISPHOSPHATE 1-KINASE"/>
    <property type="match status" value="1"/>
</dbReference>
<dbReference type="GO" id="GO:0005737">
    <property type="term" value="C:cytoplasm"/>
    <property type="evidence" value="ECO:0007669"/>
    <property type="project" value="TreeGrafter"/>
</dbReference>
<evidence type="ECO:0000256" key="1">
    <source>
        <dbReference type="ARBA" id="ARBA00009601"/>
    </source>
</evidence>
<dbReference type="EC" id="2.7.1.134" evidence="8"/>
<evidence type="ECO:0000256" key="3">
    <source>
        <dbReference type="ARBA" id="ARBA00022723"/>
    </source>
</evidence>
<feature type="binding site" evidence="9">
    <location>
        <position position="166"/>
    </location>
    <ligand>
        <name>ATP</name>
        <dbReference type="ChEBI" id="CHEBI:30616"/>
    </ligand>
</feature>
<evidence type="ECO:0000313" key="13">
    <source>
        <dbReference type="EMBL" id="ETV94054.1"/>
    </source>
</evidence>
<dbReference type="eggNOG" id="ENOG502QQS1">
    <property type="taxonomic scope" value="Eukaryota"/>
</dbReference>
<feature type="binding site" evidence="10">
    <location>
        <position position="315"/>
    </location>
    <ligand>
        <name>Mg(2+)</name>
        <dbReference type="ChEBI" id="CHEBI:18420"/>
        <label>1</label>
    </ligand>
</feature>
<dbReference type="GO" id="GO:0047325">
    <property type="term" value="F:inositol-3,4,5,6-tetrakisphosphate 1-kinase activity"/>
    <property type="evidence" value="ECO:0007669"/>
    <property type="project" value="UniProtKB-EC"/>
</dbReference>
<comment type="subunit">
    <text evidence="8">Monomer.</text>
</comment>
<evidence type="ECO:0000259" key="12">
    <source>
        <dbReference type="Pfam" id="PF17927"/>
    </source>
</evidence>
<dbReference type="STRING" id="157072.A0A024TJ92"/>
<evidence type="ECO:0000256" key="10">
    <source>
        <dbReference type="PIRSR" id="PIRSR038186-2"/>
    </source>
</evidence>
<evidence type="ECO:0000256" key="6">
    <source>
        <dbReference type="ARBA" id="ARBA00022840"/>
    </source>
</evidence>
<evidence type="ECO:0000256" key="5">
    <source>
        <dbReference type="ARBA" id="ARBA00022777"/>
    </source>
</evidence>